<dbReference type="InterPro" id="IPR014131">
    <property type="entry name" value="Chlamydia_phage_Vp3"/>
</dbReference>
<evidence type="ECO:0000313" key="3">
    <source>
        <dbReference type="EMBL" id="XCD04560.1"/>
    </source>
</evidence>
<proteinExistence type="predicted"/>
<dbReference type="EMBL" id="PP511476">
    <property type="protein sequence ID" value="XCD04560.1"/>
    <property type="molecule type" value="Genomic_DNA"/>
</dbReference>
<evidence type="ECO:0000313" key="2">
    <source>
        <dbReference type="EMBL" id="XCD03513.1"/>
    </source>
</evidence>
<dbReference type="Pfam" id="PF09675">
    <property type="entry name" value="Chlamy_scaf"/>
    <property type="match status" value="1"/>
</dbReference>
<dbReference type="EMBL" id="PP511368">
    <property type="protein sequence ID" value="XCD03513.1"/>
    <property type="molecule type" value="Genomic_DNA"/>
</dbReference>
<feature type="region of interest" description="Disordered" evidence="1">
    <location>
        <begin position="1"/>
        <end position="20"/>
    </location>
</feature>
<reference evidence="3" key="1">
    <citation type="submission" date="2024-03" db="EMBL/GenBank/DDBJ databases">
        <title>Diverse circular DNA viruses in blood, oral, and fecal samples of captive lemurs.</title>
        <authorList>
            <person name="Paietta E.N."/>
            <person name="Kraberger S."/>
            <person name="Lund M.C."/>
            <person name="Custer J.M."/>
            <person name="Vargas K.M."/>
            <person name="Ehmke E.E."/>
            <person name="Yoder A.D."/>
            <person name="Varsani A."/>
        </authorList>
    </citation>
    <scope>NUCLEOTIDE SEQUENCE</scope>
    <source>
        <strain evidence="2">Duke_18_80</strain>
        <strain evidence="3">Duke_23FS_57</strain>
    </source>
</reference>
<accession>A0AAU8AX33</accession>
<name>A0AAU8AX33_9VIRU</name>
<organism evidence="3">
    <name type="scientific">Dulem virus 112</name>
    <dbReference type="NCBI Taxonomy" id="3145589"/>
    <lineage>
        <taxon>Viruses</taxon>
        <taxon>Monodnaviria</taxon>
        <taxon>Sangervirae</taxon>
        <taxon>Phixviricota</taxon>
        <taxon>Malgrandaviricetes</taxon>
        <taxon>Petitvirales</taxon>
        <taxon>Microviridae</taxon>
        <taxon>Microvirus</taxon>
    </lineage>
</organism>
<sequence>MNFPTAYRMHERFPSEPGQREVTTYNPRVDSDGVLHLEESGKINIYDQIQSHKDSCDINLLIQRCVATGDESILSRVQGAYGDFSDMPHTYADMLNRLREAREFFDGLPLPTRQKFDCNFEQFISAMDKPGFLDNFVEPKPATAEPAPVVEGGKEV</sequence>
<protein>
    <submittedName>
        <fullName evidence="3">Internal scaffolding protein</fullName>
    </submittedName>
</protein>
<evidence type="ECO:0000256" key="1">
    <source>
        <dbReference type="SAM" id="MobiDB-lite"/>
    </source>
</evidence>